<reference evidence="7" key="1">
    <citation type="journal article" date="2014" name="PLoS ONE">
        <title>Conserved gene order and expanded inverted repeats characterize plastid genomes of Thalassiosirales.</title>
        <authorList>
            <person name="Sabir J.S."/>
            <person name="Yu M."/>
            <person name="Ashworth M.P."/>
            <person name="Baeshen N.A."/>
            <person name="Baeshen M.N."/>
            <person name="Bahieldin A."/>
            <person name="Theriot E.C."/>
            <person name="Jansen R.K."/>
        </authorList>
    </citation>
    <scope>NUCLEOTIDE SEQUENCE</scope>
</reference>
<protein>
    <recommendedName>
        <fullName evidence="5 6">Photosystem II reaction center Psb28 protein</fullName>
    </recommendedName>
    <alternativeName>
        <fullName evidence="5">Photosystem II 13 kDa protein</fullName>
    </alternativeName>
    <alternativeName>
        <fullName evidence="5">Photosystem II reaction center W protein</fullName>
    </alternativeName>
</protein>
<dbReference type="Pfam" id="PF03912">
    <property type="entry name" value="Psb28"/>
    <property type="match status" value="1"/>
</dbReference>
<evidence type="ECO:0000256" key="4">
    <source>
        <dbReference type="ARBA" id="ARBA00023276"/>
    </source>
</evidence>
<evidence type="ECO:0000256" key="6">
    <source>
        <dbReference type="RuleBase" id="RU003509"/>
    </source>
</evidence>
<geneLocation type="chloroplast" evidence="7"/>
<reference evidence="7" key="2">
    <citation type="submission" date="2014-06" db="EMBL/GenBank/DDBJ databases">
        <authorList>
            <person name="Sabir J.S.M."/>
            <person name="Yu M."/>
            <person name="Ashworth M.P."/>
            <person name="Baeshen N.A."/>
            <person name="Baeshen M.N."/>
            <person name="Bahieldin A."/>
            <person name="Theriot E.C."/>
            <person name="Jansen R.K."/>
        </authorList>
    </citation>
    <scope>NUCLEOTIDE SEQUENCE</scope>
</reference>
<dbReference type="GO" id="GO:0015979">
    <property type="term" value="P:photosynthesis"/>
    <property type="evidence" value="ECO:0007669"/>
    <property type="project" value="UniProtKB-UniRule"/>
</dbReference>
<dbReference type="GeneID" id="20833760"/>
<accession>A0A089VP69</accession>
<dbReference type="EMBL" id="KJ958482">
    <property type="protein sequence ID" value="AIR75768.1"/>
    <property type="molecule type" value="Genomic_DNA"/>
</dbReference>
<comment type="similarity">
    <text evidence="5 6">Belongs to the Psb28 family.</text>
</comment>
<keyword evidence="5" id="KW-0793">Thylakoid</keyword>
<gene>
    <name evidence="5 7" type="primary">psb28</name>
    <name evidence="5" type="synonym">psbW</name>
</gene>
<evidence type="ECO:0000256" key="5">
    <source>
        <dbReference type="HAMAP-Rule" id="MF_01370"/>
    </source>
</evidence>
<dbReference type="PANTHER" id="PTHR34963">
    <property type="match status" value="1"/>
</dbReference>
<dbReference type="HAMAP" id="MF_01370">
    <property type="entry name" value="PSII_Psb28"/>
    <property type="match status" value="1"/>
</dbReference>
<sequence>MKAKIQFIKGLDEKVLPDVRLTRSRDGSTGTATFRFKNPDILNKSAPKEGEITGMYLIDNEGTLETRDVYARFINGKPESVESIYIMKSSDDWNRFMRFMQKYGEMNGLVFTKAN</sequence>
<evidence type="ECO:0000256" key="2">
    <source>
        <dbReference type="ARBA" id="ARBA00022531"/>
    </source>
</evidence>
<dbReference type="AlphaFoldDB" id="A0A089VP69"/>
<comment type="subunit">
    <text evidence="5">Part of the photosystem II complex.</text>
</comment>
<keyword evidence="2 5" id="KW-0602">Photosynthesis</keyword>
<keyword evidence="7" id="KW-0150">Chloroplast</keyword>
<keyword evidence="7" id="KW-0934">Plastid</keyword>
<comment type="subcellular location">
    <subcellularLocation>
        <location evidence="1">Membrane</location>
        <topology evidence="1">Peripheral membrane protein</topology>
    </subcellularLocation>
    <subcellularLocation>
        <location evidence="5">Plastid</location>
        <location evidence="5">Chloroplast thylakoid membrane</location>
        <topology evidence="5">Peripheral membrane protein</topology>
        <orientation evidence="5">Stromal side</orientation>
    </subcellularLocation>
</comment>
<dbReference type="InterPro" id="IPR038676">
    <property type="entry name" value="Psb28_c1_sf"/>
</dbReference>
<name>A0A089VP69_9STRA</name>
<dbReference type="InterPro" id="IPR005610">
    <property type="entry name" value="PSII_Psb28_class-1"/>
</dbReference>
<evidence type="ECO:0000256" key="1">
    <source>
        <dbReference type="ARBA" id="ARBA00004170"/>
    </source>
</evidence>
<dbReference type="NCBIfam" id="TIGR03047">
    <property type="entry name" value="PS_II_psb28"/>
    <property type="match status" value="1"/>
</dbReference>
<organism evidence="7">
    <name type="scientific">Rhizosolenia imbricata</name>
    <dbReference type="NCBI Taxonomy" id="216768"/>
    <lineage>
        <taxon>Eukaryota</taxon>
        <taxon>Sar</taxon>
        <taxon>Stramenopiles</taxon>
        <taxon>Ochrophyta</taxon>
        <taxon>Bacillariophyta</taxon>
        <taxon>Coscinodiscophyceae</taxon>
        <taxon>Rhizosoleniophycidae</taxon>
        <taxon>Rhizosoleniales</taxon>
        <taxon>Rhizosoleniaceae</taxon>
        <taxon>Rhizosolenia</taxon>
    </lineage>
</organism>
<dbReference type="PANTHER" id="PTHR34963:SF2">
    <property type="entry name" value="PHOTOSYSTEM II REACTION CENTER PSB28 PROTEIN, CHLOROPLASTIC"/>
    <property type="match status" value="1"/>
</dbReference>
<evidence type="ECO:0000313" key="7">
    <source>
        <dbReference type="EMBL" id="AIR75768.1"/>
    </source>
</evidence>
<dbReference type="GO" id="GO:0009535">
    <property type="term" value="C:chloroplast thylakoid membrane"/>
    <property type="evidence" value="ECO:0007669"/>
    <property type="project" value="UniProtKB-SubCell"/>
</dbReference>
<keyword evidence="4 5" id="KW-0604">Photosystem II</keyword>
<dbReference type="RefSeq" id="YP_009093095.1">
    <property type="nucleotide sequence ID" value="NC_025311.1"/>
</dbReference>
<dbReference type="Gene3D" id="2.40.30.220">
    <property type="entry name" value="Photosystem II Psb28"/>
    <property type="match status" value="1"/>
</dbReference>
<evidence type="ECO:0000256" key="3">
    <source>
        <dbReference type="ARBA" id="ARBA00023136"/>
    </source>
</evidence>
<keyword evidence="3 5" id="KW-0472">Membrane</keyword>
<proteinExistence type="inferred from homology"/>
<dbReference type="GO" id="GO:0009523">
    <property type="term" value="C:photosystem II"/>
    <property type="evidence" value="ECO:0007669"/>
    <property type="project" value="UniProtKB-KW"/>
</dbReference>